<evidence type="ECO:0000256" key="1">
    <source>
        <dbReference type="ARBA" id="ARBA00004651"/>
    </source>
</evidence>
<dbReference type="InterPro" id="IPR002781">
    <property type="entry name" value="TM_pro_TauE-like"/>
</dbReference>
<feature type="transmembrane region" description="Helical" evidence="8">
    <location>
        <begin position="12"/>
        <end position="30"/>
    </location>
</feature>
<feature type="transmembrane region" description="Helical" evidence="8">
    <location>
        <begin position="175"/>
        <end position="193"/>
    </location>
</feature>
<feature type="transmembrane region" description="Helical" evidence="8">
    <location>
        <begin position="137"/>
        <end position="163"/>
    </location>
</feature>
<dbReference type="RefSeq" id="WP_115516795.1">
    <property type="nucleotide sequence ID" value="NZ_QRGO01000001.1"/>
</dbReference>
<evidence type="ECO:0000256" key="8">
    <source>
        <dbReference type="RuleBase" id="RU363041"/>
    </source>
</evidence>
<organism evidence="9 10">
    <name type="scientific">Undibacter mobilis</name>
    <dbReference type="NCBI Taxonomy" id="2292256"/>
    <lineage>
        <taxon>Bacteria</taxon>
        <taxon>Pseudomonadati</taxon>
        <taxon>Pseudomonadota</taxon>
        <taxon>Alphaproteobacteria</taxon>
        <taxon>Hyphomicrobiales</taxon>
        <taxon>Nitrobacteraceae</taxon>
        <taxon>Undibacter</taxon>
    </lineage>
</organism>
<dbReference type="PANTHER" id="PTHR30269:SF37">
    <property type="entry name" value="MEMBRANE TRANSPORTER PROTEIN"/>
    <property type="match status" value="1"/>
</dbReference>
<feature type="transmembrane region" description="Helical" evidence="8">
    <location>
        <begin position="106"/>
        <end position="125"/>
    </location>
</feature>
<evidence type="ECO:0000256" key="3">
    <source>
        <dbReference type="ARBA" id="ARBA00022448"/>
    </source>
</evidence>
<name>A0A371BB30_9BRAD</name>
<comment type="subcellular location">
    <subcellularLocation>
        <location evidence="1 8">Cell membrane</location>
        <topology evidence="1 8">Multi-pass membrane protein</topology>
    </subcellularLocation>
</comment>
<dbReference type="AlphaFoldDB" id="A0A371BB30"/>
<keyword evidence="3" id="KW-0813">Transport</keyword>
<dbReference type="Proteomes" id="UP000263993">
    <property type="component" value="Unassembled WGS sequence"/>
</dbReference>
<feature type="transmembrane region" description="Helical" evidence="8">
    <location>
        <begin position="80"/>
        <end position="100"/>
    </location>
</feature>
<comment type="similarity">
    <text evidence="2 8">Belongs to the 4-toluene sulfonate uptake permease (TSUP) (TC 2.A.102) family.</text>
</comment>
<evidence type="ECO:0000256" key="5">
    <source>
        <dbReference type="ARBA" id="ARBA00022692"/>
    </source>
</evidence>
<comment type="caution">
    <text evidence="9">The sequence shown here is derived from an EMBL/GenBank/DDBJ whole genome shotgun (WGS) entry which is preliminary data.</text>
</comment>
<sequence>MTEIFASVVADPRFPVALAISVAAGLVRGFTGFGSALIYIPLISAVYGPHIAAPTLLLFDTICSAPFAVQCWPQATRREVLPVAIAGALALPVGVAALVYVDALVLRWFIAALVLFALVVLITGWRYHGRPTIAASLGVGAFAGFGSGAVQIAAPALLVFWLGGPNNATTVRANIMVLFAIQGALAIAAYAIAGVFGAEVLALAFVIGIPFIAAMAVGARWFRGTSDTLYRRVAYIIIGFSGLVSLPLFDALR</sequence>
<evidence type="ECO:0000256" key="6">
    <source>
        <dbReference type="ARBA" id="ARBA00022989"/>
    </source>
</evidence>
<dbReference type="Pfam" id="PF01925">
    <property type="entry name" value="TauE"/>
    <property type="match status" value="1"/>
</dbReference>
<gene>
    <name evidence="9" type="ORF">DXH78_09465</name>
</gene>
<dbReference type="PANTHER" id="PTHR30269">
    <property type="entry name" value="TRANSMEMBRANE PROTEIN YFCA"/>
    <property type="match status" value="1"/>
</dbReference>
<keyword evidence="10" id="KW-1185">Reference proteome</keyword>
<keyword evidence="4 8" id="KW-1003">Cell membrane</keyword>
<keyword evidence="6 8" id="KW-1133">Transmembrane helix</keyword>
<evidence type="ECO:0000256" key="4">
    <source>
        <dbReference type="ARBA" id="ARBA00022475"/>
    </source>
</evidence>
<evidence type="ECO:0000313" key="10">
    <source>
        <dbReference type="Proteomes" id="UP000263993"/>
    </source>
</evidence>
<proteinExistence type="inferred from homology"/>
<feature type="transmembrane region" description="Helical" evidence="8">
    <location>
        <begin position="233"/>
        <end position="252"/>
    </location>
</feature>
<keyword evidence="7 8" id="KW-0472">Membrane</keyword>
<accession>A0A371BB30</accession>
<dbReference type="EMBL" id="QRGO01000001">
    <property type="protein sequence ID" value="RDV04770.1"/>
    <property type="molecule type" value="Genomic_DNA"/>
</dbReference>
<reference evidence="10" key="1">
    <citation type="submission" date="2018-08" db="EMBL/GenBank/DDBJ databases">
        <authorList>
            <person name="Kim S.-J."/>
            <person name="Jung G.-Y."/>
        </authorList>
    </citation>
    <scope>NUCLEOTIDE SEQUENCE [LARGE SCALE GENOMIC DNA]</scope>
    <source>
        <strain evidence="10">GY_H</strain>
    </source>
</reference>
<keyword evidence="5 8" id="KW-0812">Transmembrane</keyword>
<protein>
    <recommendedName>
        <fullName evidence="8">Probable membrane transporter protein</fullName>
    </recommendedName>
</protein>
<dbReference type="OrthoDB" id="9795324at2"/>
<feature type="transmembrane region" description="Helical" evidence="8">
    <location>
        <begin position="200"/>
        <end position="221"/>
    </location>
</feature>
<dbReference type="InterPro" id="IPR052017">
    <property type="entry name" value="TSUP"/>
</dbReference>
<evidence type="ECO:0000313" key="9">
    <source>
        <dbReference type="EMBL" id="RDV04770.1"/>
    </source>
</evidence>
<feature type="transmembrane region" description="Helical" evidence="8">
    <location>
        <begin position="36"/>
        <end position="59"/>
    </location>
</feature>
<evidence type="ECO:0000256" key="2">
    <source>
        <dbReference type="ARBA" id="ARBA00009142"/>
    </source>
</evidence>
<dbReference type="GO" id="GO:0005886">
    <property type="term" value="C:plasma membrane"/>
    <property type="evidence" value="ECO:0007669"/>
    <property type="project" value="UniProtKB-SubCell"/>
</dbReference>
<evidence type="ECO:0000256" key="7">
    <source>
        <dbReference type="ARBA" id="ARBA00023136"/>
    </source>
</evidence>